<sequence>MTTEDRAAPITAPAHPAPLAPAELKSIVEAGYDAIAPKYLAWSGPRPTTTRAGYVAQLLDLLAPGSSVLELGCGAGVPTTQTIAAHEKQLRVTGVDISAAQVALAREHVRAPDPEEGRVAFVHADMMKLEYASGSFDAVLAFYSIFHLPQEEQAPMVGRMVGWLKPGGYLLLNMRTEEGDFLREDWMGARMFSSGIGVEGNRKAFEEYGKGLKILVDEIATEKVGKFEEKFHWVFAVKE</sequence>
<protein>
    <submittedName>
        <fullName evidence="2">Cell surface hydrophobicity-associated protein</fullName>
    </submittedName>
</protein>
<dbReference type="InterPro" id="IPR041698">
    <property type="entry name" value="Methyltransf_25"/>
</dbReference>
<dbReference type="AlphaFoldDB" id="A0A5K1K2F0"/>
<dbReference type="InterPro" id="IPR050447">
    <property type="entry name" value="Erg6_SMT_methyltransf"/>
</dbReference>
<name>A0A5K1K2F0_9APHY</name>
<feature type="domain" description="Methyltransferase" evidence="1">
    <location>
        <begin position="68"/>
        <end position="168"/>
    </location>
</feature>
<dbReference type="CDD" id="cd02440">
    <property type="entry name" value="AdoMet_MTases"/>
    <property type="match status" value="1"/>
</dbReference>
<dbReference type="PANTHER" id="PTHR44068">
    <property type="entry name" value="ZGC:194242"/>
    <property type="match status" value="1"/>
</dbReference>
<reference evidence="2" key="1">
    <citation type="submission" date="2019-10" db="EMBL/GenBank/DDBJ databases">
        <authorList>
            <person name="Nor Muhammad N."/>
        </authorList>
    </citation>
    <scope>NUCLEOTIDE SEQUENCE</scope>
</reference>
<evidence type="ECO:0000313" key="2">
    <source>
        <dbReference type="EMBL" id="VWP00175.1"/>
    </source>
</evidence>
<dbReference type="InterPro" id="IPR029063">
    <property type="entry name" value="SAM-dependent_MTases_sf"/>
</dbReference>
<dbReference type="PANTHER" id="PTHR44068:SF11">
    <property type="entry name" value="GERANYL DIPHOSPHATE 2-C-METHYLTRANSFERASE"/>
    <property type="match status" value="1"/>
</dbReference>
<evidence type="ECO:0000259" key="1">
    <source>
        <dbReference type="Pfam" id="PF13649"/>
    </source>
</evidence>
<dbReference type="SUPFAM" id="SSF53335">
    <property type="entry name" value="S-adenosyl-L-methionine-dependent methyltransferases"/>
    <property type="match status" value="1"/>
</dbReference>
<accession>A0A5K1K2F0</accession>
<organism evidence="2">
    <name type="scientific">Ganoderma boninense</name>
    <dbReference type="NCBI Taxonomy" id="34458"/>
    <lineage>
        <taxon>Eukaryota</taxon>
        <taxon>Fungi</taxon>
        <taxon>Dikarya</taxon>
        <taxon>Basidiomycota</taxon>
        <taxon>Agaricomycotina</taxon>
        <taxon>Agaricomycetes</taxon>
        <taxon>Polyporales</taxon>
        <taxon>Polyporaceae</taxon>
        <taxon>Ganoderma</taxon>
    </lineage>
</organism>
<gene>
    <name evidence="2" type="primary">Q7Z8E8</name>
</gene>
<proteinExistence type="predicted"/>
<dbReference type="Pfam" id="PF13649">
    <property type="entry name" value="Methyltransf_25"/>
    <property type="match status" value="1"/>
</dbReference>
<dbReference type="EMBL" id="LR728231">
    <property type="protein sequence ID" value="VWP00175.1"/>
    <property type="molecule type" value="Genomic_DNA"/>
</dbReference>
<dbReference type="Gene3D" id="3.40.50.150">
    <property type="entry name" value="Vaccinia Virus protein VP39"/>
    <property type="match status" value="1"/>
</dbReference>